<evidence type="ECO:0000259" key="1">
    <source>
        <dbReference type="PROSITE" id="PS50878"/>
    </source>
</evidence>
<dbReference type="AlphaFoldDB" id="A0AAD9PWR2"/>
<keyword evidence="2" id="KW-0695">RNA-directed DNA polymerase</keyword>
<name>A0AAD9PWR2_ACRCE</name>
<evidence type="ECO:0000313" key="3">
    <source>
        <dbReference type="Proteomes" id="UP001249851"/>
    </source>
</evidence>
<dbReference type="InterPro" id="IPR000477">
    <property type="entry name" value="RT_dom"/>
</dbReference>
<keyword evidence="3" id="KW-1185">Reference proteome</keyword>
<accession>A0AAD9PWR2</accession>
<keyword evidence="2" id="KW-0548">Nucleotidyltransferase</keyword>
<dbReference type="PANTHER" id="PTHR33332">
    <property type="entry name" value="REVERSE TRANSCRIPTASE DOMAIN-CONTAINING PROTEIN"/>
    <property type="match status" value="1"/>
</dbReference>
<feature type="domain" description="Reverse transcriptase" evidence="1">
    <location>
        <begin position="1"/>
        <end position="130"/>
    </location>
</feature>
<keyword evidence="2" id="KW-0808">Transferase</keyword>
<reference evidence="2" key="2">
    <citation type="journal article" date="2023" name="Science">
        <title>Genomic signatures of disease resistance in endangered staghorn corals.</title>
        <authorList>
            <person name="Vollmer S.V."/>
            <person name="Selwyn J.D."/>
            <person name="Despard B.A."/>
            <person name="Roesel C.L."/>
        </authorList>
    </citation>
    <scope>NUCLEOTIDE SEQUENCE</scope>
    <source>
        <strain evidence="2">K2</strain>
    </source>
</reference>
<gene>
    <name evidence="2" type="ORF">P5673_028989</name>
</gene>
<dbReference type="PROSITE" id="PS50878">
    <property type="entry name" value="RT_POL"/>
    <property type="match status" value="1"/>
</dbReference>
<reference evidence="2" key="1">
    <citation type="journal article" date="2023" name="G3 (Bethesda)">
        <title>Whole genome assembly and annotation of the endangered Caribbean coral Acropora cervicornis.</title>
        <authorList>
            <person name="Selwyn J.D."/>
            <person name="Vollmer S.V."/>
        </authorList>
    </citation>
    <scope>NUCLEOTIDE SEQUENCE</scope>
    <source>
        <strain evidence="2">K2</strain>
    </source>
</reference>
<organism evidence="2 3">
    <name type="scientific">Acropora cervicornis</name>
    <name type="common">Staghorn coral</name>
    <dbReference type="NCBI Taxonomy" id="6130"/>
    <lineage>
        <taxon>Eukaryota</taxon>
        <taxon>Metazoa</taxon>
        <taxon>Cnidaria</taxon>
        <taxon>Anthozoa</taxon>
        <taxon>Hexacorallia</taxon>
        <taxon>Scleractinia</taxon>
        <taxon>Astrocoeniina</taxon>
        <taxon>Acroporidae</taxon>
        <taxon>Acropora</taxon>
    </lineage>
</organism>
<proteinExistence type="predicted"/>
<protein>
    <submittedName>
        <fullName evidence="2">RNA-directed DNA polymerase from transposon BS</fullName>
    </submittedName>
</protein>
<dbReference type="GO" id="GO:0003964">
    <property type="term" value="F:RNA-directed DNA polymerase activity"/>
    <property type="evidence" value="ECO:0007669"/>
    <property type="project" value="UniProtKB-KW"/>
</dbReference>
<dbReference type="EMBL" id="JARQWQ010000112">
    <property type="protein sequence ID" value="KAK2550299.1"/>
    <property type="molecule type" value="Genomic_DNA"/>
</dbReference>
<evidence type="ECO:0000313" key="2">
    <source>
        <dbReference type="EMBL" id="KAK2550299.1"/>
    </source>
</evidence>
<dbReference type="Proteomes" id="UP001249851">
    <property type="component" value="Unassembled WGS sequence"/>
</dbReference>
<comment type="caution">
    <text evidence="2">The sequence shown here is derived from an EMBL/GenBank/DDBJ whole genome shotgun (WGS) entry which is preliminary data.</text>
</comment>
<dbReference type="Pfam" id="PF00078">
    <property type="entry name" value="RVT_1"/>
    <property type="match status" value="1"/>
</dbReference>
<sequence>MSATSYLIEQGVPQGLVLGPILYSLYVSPLGDIARSHGLSFHCYADDTQFYIAFNSADPVETESRRSILETCVNDIHKWMLHNNLKLNGDKSELLVISSARPPRPTLNSVCIDNDIVSAAPSAKHIGVVFDEAMSLVPHVTDICKTSCFHLRAIRKIRQFLDKDSTILLLHAFVISRLDYCNSLLFGLPDYVINRLQLIQNSAARLVFCARKHDHVTPLLINLHWLKIQYRIQFKILLMTFKALCGEAPSYFCDLITPYVPTRTLRSQNKLLLHQPRFHLKSYGQLAFKTSAPWLWKDLPYNIKNWKDINDFKKKLKTHLFKKAFAL</sequence>